<feature type="signal peptide" evidence="4">
    <location>
        <begin position="1"/>
        <end position="17"/>
    </location>
</feature>
<dbReference type="GO" id="GO:0016787">
    <property type="term" value="F:hydrolase activity"/>
    <property type="evidence" value="ECO:0007669"/>
    <property type="project" value="UniProtKB-KW"/>
</dbReference>
<reference evidence="6 7" key="1">
    <citation type="submission" date="2017-12" db="EMBL/GenBank/DDBJ databases">
        <title>Phylogenetic diversity of female urinary microbiome.</title>
        <authorList>
            <person name="Thomas-White K."/>
            <person name="Wolfe A.J."/>
        </authorList>
    </citation>
    <scope>NUCLEOTIDE SEQUENCE [LARGE SCALE GENOMIC DNA]</scope>
    <source>
        <strain evidence="6 7">UMB0319</strain>
    </source>
</reference>
<evidence type="ECO:0000259" key="5">
    <source>
        <dbReference type="Pfam" id="PF08386"/>
    </source>
</evidence>
<dbReference type="GeneID" id="81708687"/>
<evidence type="ECO:0000256" key="1">
    <source>
        <dbReference type="ARBA" id="ARBA00010088"/>
    </source>
</evidence>
<comment type="caution">
    <text evidence="6">The sequence shown here is derived from an EMBL/GenBank/DDBJ whole genome shotgun (WGS) entry which is preliminary data.</text>
</comment>
<dbReference type="RefSeq" id="WP_101638205.1">
    <property type="nucleotide sequence ID" value="NZ_JAHAIH010000009.1"/>
</dbReference>
<evidence type="ECO:0000256" key="3">
    <source>
        <dbReference type="ARBA" id="ARBA00022801"/>
    </source>
</evidence>
<feature type="domain" description="Peptidase S33 tripeptidyl aminopeptidase-like C-terminal" evidence="5">
    <location>
        <begin position="420"/>
        <end position="522"/>
    </location>
</feature>
<keyword evidence="2 4" id="KW-0732">Signal</keyword>
<dbReference type="Proteomes" id="UP000234778">
    <property type="component" value="Unassembled WGS sequence"/>
</dbReference>
<feature type="chain" id="PRO_5038596686" evidence="4">
    <location>
        <begin position="18"/>
        <end position="526"/>
    </location>
</feature>
<evidence type="ECO:0000313" key="6">
    <source>
        <dbReference type="EMBL" id="PKY98613.1"/>
    </source>
</evidence>
<dbReference type="InterPro" id="IPR029058">
    <property type="entry name" value="AB_hydrolase_fold"/>
</dbReference>
<dbReference type="PROSITE" id="PS51257">
    <property type="entry name" value="PROKAR_LIPOPROTEIN"/>
    <property type="match status" value="1"/>
</dbReference>
<evidence type="ECO:0000256" key="4">
    <source>
        <dbReference type="SAM" id="SignalP"/>
    </source>
</evidence>
<dbReference type="PANTHER" id="PTHR43248">
    <property type="entry name" value="2-SUCCINYL-6-HYDROXY-2,4-CYCLOHEXADIENE-1-CARBOXYLATE SYNTHASE"/>
    <property type="match status" value="1"/>
</dbReference>
<name>A0A2I1KSL9_9ACTO</name>
<dbReference type="AlphaFoldDB" id="A0A2I1KSL9"/>
<dbReference type="SUPFAM" id="SSF53474">
    <property type="entry name" value="alpha/beta-Hydrolases"/>
    <property type="match status" value="1"/>
</dbReference>
<sequence>MRAGLAGVAALVACVLAACGGVTPSSAPKAVAASGSPAAVPAGLEQFYDQQLQWYPCDDGDDVEQTEDGTFLCAVAEVPLDYSDPAGQTIQIALKKRPATKEAVGALFVNPGGPGGSGLTLVDSVDGHFSDDLIAAYDVIGFDPRGVGASTAVDCLTDAELDADRSGQGQTPAADLSAEQAQAQLVQHTADYEAACEQRTQTPGLLDHIDTVSAARDLDVLRALAGEEVLTYLGYSYGTYLGATYAELFPSNVGRMVLDGAIDPTLSAGEMSLGQAQGFENALRSFVEDCQAGNGCPLNGGVDNGVKQVRDFLQRAATSPVPTSDPDRPLTYSLAEDAIIGVLYQDESWSVLAEALNQAMLQNDGSTMLYIADLLASRNTDGTYSGNGDEVISAINCLDYPVAGDPASWQAEAEQLKQASPTFGADLAYSDLYCQTWGHASTRERAEIHASGAAPILVVGTTGDPATPYQWSQALAEQLDSAVLVSWEGNGHTAYGRAGSCVTAAVDAYLLAGTMPQDGLVCSGRE</sequence>
<dbReference type="Gene3D" id="3.40.50.1820">
    <property type="entry name" value="alpha/beta hydrolase"/>
    <property type="match status" value="1"/>
</dbReference>
<dbReference type="PANTHER" id="PTHR43248:SF29">
    <property type="entry name" value="TRIPEPTIDYL AMINOPEPTIDASE"/>
    <property type="match status" value="1"/>
</dbReference>
<dbReference type="InterPro" id="IPR051601">
    <property type="entry name" value="Serine_prot/Carboxylest_S33"/>
</dbReference>
<keyword evidence="3 6" id="KW-0378">Hydrolase</keyword>
<proteinExistence type="inferred from homology"/>
<protein>
    <submittedName>
        <fullName evidence="6">Alpha/beta hydrolase</fullName>
    </submittedName>
</protein>
<evidence type="ECO:0000313" key="7">
    <source>
        <dbReference type="Proteomes" id="UP000234778"/>
    </source>
</evidence>
<accession>A0A2I1KSL9</accession>
<dbReference type="InterPro" id="IPR013595">
    <property type="entry name" value="Pept_S33_TAP-like_C"/>
</dbReference>
<gene>
    <name evidence="6" type="ORF">CYJ26_07045</name>
</gene>
<dbReference type="Pfam" id="PF08386">
    <property type="entry name" value="Abhydrolase_4"/>
    <property type="match status" value="1"/>
</dbReference>
<organism evidence="6 7">
    <name type="scientific">Actinomyces urogenitalis</name>
    <dbReference type="NCBI Taxonomy" id="103621"/>
    <lineage>
        <taxon>Bacteria</taxon>
        <taxon>Bacillati</taxon>
        <taxon>Actinomycetota</taxon>
        <taxon>Actinomycetes</taxon>
        <taxon>Actinomycetales</taxon>
        <taxon>Actinomycetaceae</taxon>
        <taxon>Actinomyces</taxon>
    </lineage>
</organism>
<comment type="similarity">
    <text evidence="1">Belongs to the peptidase S33 family.</text>
</comment>
<dbReference type="EMBL" id="PKHA01000006">
    <property type="protein sequence ID" value="PKY98613.1"/>
    <property type="molecule type" value="Genomic_DNA"/>
</dbReference>
<evidence type="ECO:0000256" key="2">
    <source>
        <dbReference type="ARBA" id="ARBA00022729"/>
    </source>
</evidence>